<gene>
    <name evidence="3" type="ORF">VA599_23740</name>
</gene>
<keyword evidence="1" id="KW-0812">Transmembrane</keyword>
<evidence type="ECO:0000313" key="4">
    <source>
        <dbReference type="Proteomes" id="UP001405405"/>
    </source>
</evidence>
<dbReference type="EMBL" id="JAYFSJ010000026">
    <property type="protein sequence ID" value="MEN7433762.1"/>
    <property type="molecule type" value="Genomic_DNA"/>
</dbReference>
<feature type="chain" id="PRO_5047221782" description="Phage-related membrane protein" evidence="2">
    <location>
        <begin position="28"/>
        <end position="77"/>
    </location>
</feature>
<dbReference type="Proteomes" id="UP001405405">
    <property type="component" value="Unassembled WGS sequence"/>
</dbReference>
<protein>
    <recommendedName>
        <fullName evidence="5">Phage-related membrane protein</fullName>
    </recommendedName>
</protein>
<keyword evidence="4" id="KW-1185">Reference proteome</keyword>
<sequence length="77" mass="7583">MFNKAFSVALAVVAPVAALLAPTAAKAAAAGPDLTPLTSNIDFSTVITAVLAIAGLMAVVYLAIKGAKIVLGMVKSA</sequence>
<keyword evidence="1" id="KW-1133">Transmembrane helix</keyword>
<evidence type="ECO:0000256" key="2">
    <source>
        <dbReference type="SAM" id="SignalP"/>
    </source>
</evidence>
<name>A0ABV0CRH1_9NEIS</name>
<evidence type="ECO:0000313" key="3">
    <source>
        <dbReference type="EMBL" id="MEN7433762.1"/>
    </source>
</evidence>
<keyword evidence="1" id="KW-0472">Membrane</keyword>
<feature type="transmembrane region" description="Helical" evidence="1">
    <location>
        <begin position="43"/>
        <end position="64"/>
    </location>
</feature>
<dbReference type="RefSeq" id="WP_346790960.1">
    <property type="nucleotide sequence ID" value="NZ_JAYFSJ010000026.1"/>
</dbReference>
<evidence type="ECO:0008006" key="5">
    <source>
        <dbReference type="Google" id="ProtNLM"/>
    </source>
</evidence>
<feature type="signal peptide" evidence="2">
    <location>
        <begin position="1"/>
        <end position="27"/>
    </location>
</feature>
<evidence type="ECO:0000256" key="1">
    <source>
        <dbReference type="SAM" id="Phobius"/>
    </source>
</evidence>
<comment type="caution">
    <text evidence="3">The sequence shown here is derived from an EMBL/GenBank/DDBJ whole genome shotgun (WGS) entry which is preliminary data.</text>
</comment>
<organism evidence="3 4">
    <name type="scientific">Chromobacterium indicum</name>
    <dbReference type="NCBI Taxonomy" id="3110228"/>
    <lineage>
        <taxon>Bacteria</taxon>
        <taxon>Pseudomonadati</taxon>
        <taxon>Pseudomonadota</taxon>
        <taxon>Betaproteobacteria</taxon>
        <taxon>Neisseriales</taxon>
        <taxon>Chromobacteriaceae</taxon>
        <taxon>Chromobacterium</taxon>
    </lineage>
</organism>
<keyword evidence="2" id="KW-0732">Signal</keyword>
<reference evidence="3 4" key="1">
    <citation type="submission" date="2023-12" db="EMBL/GenBank/DDBJ databases">
        <title>Chromobacterium sp. strain TRC.1.1.SA producing antimicrobial pigment.</title>
        <authorList>
            <person name="Verma N."/>
            <person name="Choksket S."/>
            <person name="Pinnaka A.K."/>
            <person name="Korpole S."/>
        </authorList>
    </citation>
    <scope>NUCLEOTIDE SEQUENCE [LARGE SCALE GENOMIC DNA]</scope>
    <source>
        <strain evidence="3 4">TRC1.1.SA</strain>
    </source>
</reference>
<accession>A0ABV0CRH1</accession>
<proteinExistence type="predicted"/>